<dbReference type="Gene3D" id="3.40.190.10">
    <property type="entry name" value="Periplasmic binding protein-like II"/>
    <property type="match status" value="2"/>
</dbReference>
<dbReference type="InterPro" id="IPR032791">
    <property type="entry name" value="YhfZ_C"/>
</dbReference>
<sequence length="304" mass="34680">MSKNGLAIKRLSQELFSYEVGDRIRTITEYVDLLDSSRGTVQSAMKFLQEDACISLESRGHLGTFLVKMNHKKLWEYSDFGVIIGAMPLPYSKRYEGLATGLYKVFENKEIPFSLSFMRGADKRIQALNFGKYSFAIISKLAAEIHQNENHNLSIVHEFKPESYVGNHVVIFRDPKHTQIKDGMRVGVDSVSLDQSRLTEIECESLNVTYVATPYNQIIQKLEMNEIDAAIWNGDEIFEKKLDVYIQPLKNPVAKEMDQKGNIAVIVVSNETKVIGRIMERLLDFDLVEAVQKEVMANEMIPIY</sequence>
<dbReference type="InterPro" id="IPR041444">
    <property type="entry name" value="HTH_41"/>
</dbReference>
<evidence type="ECO:0008006" key="5">
    <source>
        <dbReference type="Google" id="ProtNLM"/>
    </source>
</evidence>
<protein>
    <recommendedName>
        <fullName evidence="5">Helix-turn-helix domain-containing protein</fullName>
    </recommendedName>
</protein>
<proteinExistence type="predicted"/>
<evidence type="ECO:0000313" key="3">
    <source>
        <dbReference type="EMBL" id="MBF4695205.1"/>
    </source>
</evidence>
<dbReference type="Proteomes" id="UP000614200">
    <property type="component" value="Unassembled WGS sequence"/>
</dbReference>
<dbReference type="SUPFAM" id="SSF53850">
    <property type="entry name" value="Periplasmic binding protein-like II"/>
    <property type="match status" value="1"/>
</dbReference>
<evidence type="ECO:0000313" key="4">
    <source>
        <dbReference type="Proteomes" id="UP000614200"/>
    </source>
</evidence>
<evidence type="ECO:0000259" key="1">
    <source>
        <dbReference type="Pfam" id="PF14502"/>
    </source>
</evidence>
<dbReference type="NCBIfam" id="NF041241">
    <property type="entry name" value="YhfZ_full"/>
    <property type="match status" value="1"/>
</dbReference>
<feature type="domain" description="Uncharacterised protein YhfZ C-terminal" evidence="2">
    <location>
        <begin position="71"/>
        <end position="304"/>
    </location>
</feature>
<keyword evidence="4" id="KW-1185">Reference proteome</keyword>
<reference evidence="3 4" key="1">
    <citation type="submission" date="2020-11" db="EMBL/GenBank/DDBJ databases">
        <title>Fusibacter basophilias sp. nov.</title>
        <authorList>
            <person name="Qiu D."/>
        </authorList>
    </citation>
    <scope>NUCLEOTIDE SEQUENCE [LARGE SCALE GENOMIC DNA]</scope>
    <source>
        <strain evidence="3 4">Q10-2</strain>
    </source>
</reference>
<dbReference type="EMBL" id="JADKNH010000014">
    <property type="protein sequence ID" value="MBF4695205.1"/>
    <property type="molecule type" value="Genomic_DNA"/>
</dbReference>
<organism evidence="3 4">
    <name type="scientific">Fusibacter ferrireducens</name>
    <dbReference type="NCBI Taxonomy" id="2785058"/>
    <lineage>
        <taxon>Bacteria</taxon>
        <taxon>Bacillati</taxon>
        <taxon>Bacillota</taxon>
        <taxon>Clostridia</taxon>
        <taxon>Eubacteriales</taxon>
        <taxon>Eubacteriales Family XII. Incertae Sedis</taxon>
        <taxon>Fusibacter</taxon>
    </lineage>
</organism>
<comment type="caution">
    <text evidence="3">The sequence shown here is derived from an EMBL/GenBank/DDBJ whole genome shotgun (WGS) entry which is preliminary data.</text>
</comment>
<dbReference type="Pfam" id="PF14503">
    <property type="entry name" value="YhfZ_C"/>
    <property type="match status" value="1"/>
</dbReference>
<gene>
    <name evidence="3" type="ORF">ISU02_19060</name>
</gene>
<name>A0ABR9ZZ82_9FIRM</name>
<accession>A0ABR9ZZ82</accession>
<evidence type="ECO:0000259" key="2">
    <source>
        <dbReference type="Pfam" id="PF14503"/>
    </source>
</evidence>
<feature type="domain" description="YhfZ helix-turn-helix" evidence="1">
    <location>
        <begin position="20"/>
        <end position="66"/>
    </location>
</feature>
<dbReference type="Pfam" id="PF14502">
    <property type="entry name" value="HTH_41"/>
    <property type="match status" value="1"/>
</dbReference>